<dbReference type="Pfam" id="PF08376">
    <property type="entry name" value="NIT"/>
    <property type="match status" value="1"/>
</dbReference>
<name>A0A1I6PSX5_9PSEU</name>
<dbReference type="SUPFAM" id="SSF55874">
    <property type="entry name" value="ATPase domain of HSP90 chaperone/DNA topoisomerase II/histidine kinase"/>
    <property type="match status" value="1"/>
</dbReference>
<feature type="compositionally biased region" description="Pro residues" evidence="6">
    <location>
        <begin position="879"/>
        <end position="888"/>
    </location>
</feature>
<dbReference type="InterPro" id="IPR013587">
    <property type="entry name" value="Nitrate/nitrite_sensing"/>
</dbReference>
<dbReference type="OrthoDB" id="3502710at2"/>
<evidence type="ECO:0000256" key="6">
    <source>
        <dbReference type="SAM" id="MobiDB-lite"/>
    </source>
</evidence>
<feature type="region of interest" description="Disordered" evidence="6">
    <location>
        <begin position="638"/>
        <end position="924"/>
    </location>
</feature>
<dbReference type="PANTHER" id="PTHR45436">
    <property type="entry name" value="SENSOR HISTIDINE KINASE YKOH"/>
    <property type="match status" value="1"/>
</dbReference>
<feature type="compositionally biased region" description="Low complexity" evidence="6">
    <location>
        <begin position="747"/>
        <end position="756"/>
    </location>
</feature>
<evidence type="ECO:0000256" key="2">
    <source>
        <dbReference type="ARBA" id="ARBA00012438"/>
    </source>
</evidence>
<evidence type="ECO:0000256" key="1">
    <source>
        <dbReference type="ARBA" id="ARBA00000085"/>
    </source>
</evidence>
<feature type="domain" description="Histidine kinase/HSP90-like ATPase" evidence="8">
    <location>
        <begin position="522"/>
        <end position="635"/>
    </location>
</feature>
<dbReference type="Proteomes" id="UP000198852">
    <property type="component" value="Unassembled WGS sequence"/>
</dbReference>
<organism evidence="9 10">
    <name type="scientific">Saccharopolyspora flava</name>
    <dbReference type="NCBI Taxonomy" id="95161"/>
    <lineage>
        <taxon>Bacteria</taxon>
        <taxon>Bacillati</taxon>
        <taxon>Actinomycetota</taxon>
        <taxon>Actinomycetes</taxon>
        <taxon>Pseudonocardiales</taxon>
        <taxon>Pseudonocardiaceae</taxon>
        <taxon>Saccharopolyspora</taxon>
    </lineage>
</organism>
<feature type="transmembrane region" description="Helical" evidence="7">
    <location>
        <begin position="20"/>
        <end position="41"/>
    </location>
</feature>
<dbReference type="RefSeq" id="WP_093414072.1">
    <property type="nucleotide sequence ID" value="NZ_FOZX01000001.1"/>
</dbReference>
<evidence type="ECO:0000256" key="4">
    <source>
        <dbReference type="ARBA" id="ARBA00022679"/>
    </source>
</evidence>
<keyword evidence="3" id="KW-0597">Phosphoprotein</keyword>
<dbReference type="STRING" id="95161.SAMN05660874_01065"/>
<dbReference type="Gene3D" id="3.30.565.10">
    <property type="entry name" value="Histidine kinase-like ATPase, C-terminal domain"/>
    <property type="match status" value="1"/>
</dbReference>
<dbReference type="Gene3D" id="6.10.340.10">
    <property type="match status" value="1"/>
</dbReference>
<evidence type="ECO:0000256" key="5">
    <source>
        <dbReference type="ARBA" id="ARBA00022777"/>
    </source>
</evidence>
<feature type="transmembrane region" description="Helical" evidence="7">
    <location>
        <begin position="315"/>
        <end position="337"/>
    </location>
</feature>
<dbReference type="SMART" id="SM00387">
    <property type="entry name" value="HATPase_c"/>
    <property type="match status" value="1"/>
</dbReference>
<feature type="compositionally biased region" description="Polar residues" evidence="6">
    <location>
        <begin position="827"/>
        <end position="843"/>
    </location>
</feature>
<feature type="compositionally biased region" description="Basic and acidic residues" evidence="6">
    <location>
        <begin position="641"/>
        <end position="650"/>
    </location>
</feature>
<dbReference type="EMBL" id="FOZX01000001">
    <property type="protein sequence ID" value="SFS43135.1"/>
    <property type="molecule type" value="Genomic_DNA"/>
</dbReference>
<keyword evidence="7" id="KW-0812">Transmembrane</keyword>
<keyword evidence="4" id="KW-0808">Transferase</keyword>
<dbReference type="InterPro" id="IPR050428">
    <property type="entry name" value="TCS_sensor_his_kinase"/>
</dbReference>
<reference evidence="10" key="1">
    <citation type="submission" date="2016-10" db="EMBL/GenBank/DDBJ databases">
        <authorList>
            <person name="Varghese N."/>
            <person name="Submissions S."/>
        </authorList>
    </citation>
    <scope>NUCLEOTIDE SEQUENCE [LARGE SCALE GENOMIC DNA]</scope>
    <source>
        <strain evidence="10">DSM 44771</strain>
    </source>
</reference>
<keyword evidence="10" id="KW-1185">Reference proteome</keyword>
<keyword evidence="7" id="KW-1133">Transmembrane helix</keyword>
<dbReference type="GO" id="GO:0000160">
    <property type="term" value="P:phosphorelay signal transduction system"/>
    <property type="evidence" value="ECO:0007669"/>
    <property type="project" value="TreeGrafter"/>
</dbReference>
<dbReference type="InterPro" id="IPR036890">
    <property type="entry name" value="HATPase_C_sf"/>
</dbReference>
<evidence type="ECO:0000259" key="8">
    <source>
        <dbReference type="SMART" id="SM00387"/>
    </source>
</evidence>
<dbReference type="GO" id="GO:0004673">
    <property type="term" value="F:protein histidine kinase activity"/>
    <property type="evidence" value="ECO:0007669"/>
    <property type="project" value="UniProtKB-EC"/>
</dbReference>
<evidence type="ECO:0000313" key="10">
    <source>
        <dbReference type="Proteomes" id="UP000198852"/>
    </source>
</evidence>
<proteinExistence type="predicted"/>
<accession>A0A1I6PSX5</accession>
<evidence type="ECO:0000256" key="7">
    <source>
        <dbReference type="SAM" id="Phobius"/>
    </source>
</evidence>
<protein>
    <recommendedName>
        <fullName evidence="2">histidine kinase</fullName>
        <ecNumber evidence="2">2.7.13.3</ecNumber>
    </recommendedName>
</protein>
<keyword evidence="7" id="KW-0472">Membrane</keyword>
<sequence length="924" mass="100579">MSTLKRLFASGTIQARLLAIALVPSVAALLVGVGLSGYLIFHGLSVQNYVGRLADAKDPSARFMANLQDERQLSLVYLSNRSQRYNLDDVRKKFDASVAEMDSVAEEFARGVPSDARGNFDEFRSQMATVKEVRKQIDGGPAELDAVYKFYNGLYDAYVMSLRTYVRYAPDAQVSYESSVSADLMDAADAMARGHALALGRTSVGMTPAQYHEYAHQIGAFHDNLNSLTPRMTPVEQQNYTDLQKGSAWFRVDAVQDAMEVAGGKAAAGEVIRVPVSTTDWISASHDLAQELNALASSHFQYALDLGGTVVDETLLTSLITGAIIVLIVAIVFLIALRLSNLLVRRLNRLRSQTLALAQQEMPSVVARLRNGKQVDVENEVSWLRFGHDEIGEVADAFNEAQRTAIRATVAEAETRQGVRSVFLNIAHRSQVMVHRQLQVLDKAERKLEDPDQLELLFQLDHLATQSRRNAENLIILGGQRPGRQWRNPVLLHDVVQGAVAETELYARVEIQQLPEISVQGRAVADLVHLLAELVDNATSFSPPESHVEVRGNVVGKGIIVEIEDQGIGLEPEKLDELNQMLASPPDFAVMALSEEARMGLFVVAQLAGRHGIKVTLRDSAYGGIRAVALIPNHIVADRGPQTERQERIEQSGSQPAIAAEPEPEQEARQPRKRWMEGRLDPDVAPDPIGPDSPITPHNPVGPEATTQRWTRPGTNGSGPATGELGVPQQNPAEHRRPVAPRPQQPSQPQQSAPPQQQRPPEPPRQPEYRTPEPRPDQQRPVTGPRITPETPANMPGLSSNMPNASGEILPTEVVANGTNGSGPPKSGTTAGVSVNTSVSSSADKPPLPQRRRGQKANLAAPLRAQIDQGPKTEAAPQQPAPSSGPPRTPDRFRNSMNAFQTGTKRARTNDANNEAARPGGNEA</sequence>
<comment type="catalytic activity">
    <reaction evidence="1">
        <text>ATP + protein L-histidine = ADP + protein N-phospho-L-histidine.</text>
        <dbReference type="EC" id="2.7.13.3"/>
    </reaction>
</comment>
<feature type="compositionally biased region" description="Polar residues" evidence="6">
    <location>
        <begin position="705"/>
        <end position="719"/>
    </location>
</feature>
<feature type="compositionally biased region" description="Basic and acidic residues" evidence="6">
    <location>
        <begin position="666"/>
        <end position="682"/>
    </location>
</feature>
<evidence type="ECO:0000256" key="3">
    <source>
        <dbReference type="ARBA" id="ARBA00022553"/>
    </source>
</evidence>
<keyword evidence="5 9" id="KW-0418">Kinase</keyword>
<dbReference type="AlphaFoldDB" id="A0A1I6PSX5"/>
<dbReference type="EC" id="2.7.13.3" evidence="2"/>
<feature type="compositionally biased region" description="Basic and acidic residues" evidence="6">
    <location>
        <begin position="765"/>
        <end position="778"/>
    </location>
</feature>
<gene>
    <name evidence="9" type="ORF">SAMN05660874_01065</name>
</gene>
<dbReference type="PANTHER" id="PTHR45436:SF5">
    <property type="entry name" value="SENSOR HISTIDINE KINASE TRCS"/>
    <property type="match status" value="1"/>
</dbReference>
<dbReference type="InterPro" id="IPR003594">
    <property type="entry name" value="HATPase_dom"/>
</dbReference>
<evidence type="ECO:0000313" key="9">
    <source>
        <dbReference type="EMBL" id="SFS43135.1"/>
    </source>
</evidence>
<dbReference type="GO" id="GO:0005886">
    <property type="term" value="C:plasma membrane"/>
    <property type="evidence" value="ECO:0007669"/>
    <property type="project" value="TreeGrafter"/>
</dbReference>
<feature type="compositionally biased region" description="Polar residues" evidence="6">
    <location>
        <begin position="895"/>
        <end position="904"/>
    </location>
</feature>
<dbReference type="Pfam" id="PF02518">
    <property type="entry name" value="HATPase_c"/>
    <property type="match status" value="1"/>
</dbReference>